<feature type="transmembrane region" description="Helical" evidence="2">
    <location>
        <begin position="279"/>
        <end position="300"/>
    </location>
</feature>
<protein>
    <submittedName>
        <fullName evidence="4">Uncharacterized protein</fullName>
    </submittedName>
</protein>
<evidence type="ECO:0000256" key="1">
    <source>
        <dbReference type="SAM" id="Coils"/>
    </source>
</evidence>
<feature type="chain" id="PRO_5038027585" evidence="3">
    <location>
        <begin position="31"/>
        <end position="562"/>
    </location>
</feature>
<gene>
    <name evidence="4" type="ORF">KME65_05485</name>
</gene>
<dbReference type="GO" id="GO:0016020">
    <property type="term" value="C:membrane"/>
    <property type="evidence" value="ECO:0007669"/>
    <property type="project" value="InterPro"/>
</dbReference>
<dbReference type="SUPFAM" id="SSF82689">
    <property type="entry name" value="Mechanosensitive channel protein MscS (YggB), C-terminal domain"/>
    <property type="match status" value="1"/>
</dbReference>
<dbReference type="AlphaFoldDB" id="A0A944QUA0"/>
<dbReference type="EMBL" id="JAHHGM010000004">
    <property type="protein sequence ID" value="MBT2988396.1"/>
    <property type="molecule type" value="Genomic_DNA"/>
</dbReference>
<comment type="caution">
    <text evidence="4">The sequence shown here is derived from an EMBL/GenBank/DDBJ whole genome shotgun (WGS) entry which is preliminary data.</text>
</comment>
<dbReference type="InterPro" id="IPR011066">
    <property type="entry name" value="MscS_channel_C_sf"/>
</dbReference>
<proteinExistence type="predicted"/>
<feature type="signal peptide" evidence="3">
    <location>
        <begin position="1"/>
        <end position="30"/>
    </location>
</feature>
<feature type="coiled-coil region" evidence="1">
    <location>
        <begin position="48"/>
        <end position="98"/>
    </location>
</feature>
<keyword evidence="2" id="KW-0472">Membrane</keyword>
<name>A0A944QUA0_9GAMM</name>
<evidence type="ECO:0000256" key="2">
    <source>
        <dbReference type="SAM" id="Phobius"/>
    </source>
</evidence>
<organism evidence="4 5">
    <name type="scientific">Candidatus Thiodiazotropha taylori</name>
    <dbReference type="NCBI Taxonomy" id="2792791"/>
    <lineage>
        <taxon>Bacteria</taxon>
        <taxon>Pseudomonadati</taxon>
        <taxon>Pseudomonadota</taxon>
        <taxon>Gammaproteobacteria</taxon>
        <taxon>Chromatiales</taxon>
        <taxon>Sedimenticolaceae</taxon>
        <taxon>Candidatus Thiodiazotropha</taxon>
    </lineage>
</organism>
<dbReference type="Proteomes" id="UP000770889">
    <property type="component" value="Unassembled WGS sequence"/>
</dbReference>
<sequence>MSVQYRHLSECLAVLSLVVLLLLSPGRLSAQQGAPEVSDKEMNTLTTLRNLVSIRENIEQDITTLSKEVAKAESETQKASLQQRLIKLDSELSVTEENFENISAGVDLTNLRSKEEAQFDLKEELFALIKPAIDEMKDMTSKVRLKSELKEKIAYYGERLDTLDSALQNVDLLRQKSDSERLKSALDGLAERWRKNQAFMASEHQAARLQLDELMAAEVSLTDASQDYLKQFFQRRGLYLIEALLVVLAVILISRMSNKAMRRLLPGFKKRHRSFRIRLLELVHRILTTLLIIIGPMVVFYVVEDWVLFSLGILLLLGFGWGLRHALPRYWHQIQLFLNIGSVREGERIYMDGLPWRVEQINVFSILENPDAGITQRVPIDDLVDQKSRPGNPDEPWFPCHKDDWVILSDGVRGKVTGISPELVQLVERGGALKTYQTGDFLAASPRNLATNFRIKEVLGISYALQDKSTEIIPQILHDSIQQRAEQEGYGEQLINLRVEFSQANSSSLDITVIADFTGELGDLYNRLRRSIQRWCVDTCTENGWEIPFPQMTLSGTIGKRP</sequence>
<evidence type="ECO:0000256" key="3">
    <source>
        <dbReference type="SAM" id="SignalP"/>
    </source>
</evidence>
<feature type="transmembrane region" description="Helical" evidence="2">
    <location>
        <begin position="238"/>
        <end position="258"/>
    </location>
</feature>
<keyword evidence="1" id="KW-0175">Coiled coil</keyword>
<evidence type="ECO:0000313" key="4">
    <source>
        <dbReference type="EMBL" id="MBT2988396.1"/>
    </source>
</evidence>
<accession>A0A944QUA0</accession>
<keyword evidence="2" id="KW-1133">Transmembrane helix</keyword>
<keyword evidence="2" id="KW-0812">Transmembrane</keyword>
<reference evidence="4 5" key="1">
    <citation type="submission" date="2021-05" db="EMBL/GenBank/DDBJ databases">
        <title>Genetic and Functional Diversity in Clade A Lucinid endosymbionts from the Bahamas.</title>
        <authorList>
            <person name="Giani N.M."/>
            <person name="Engel A.S."/>
            <person name="Campbell B.J."/>
        </authorList>
    </citation>
    <scope>NUCLEOTIDE SEQUENCE [LARGE SCALE GENOMIC DNA]</scope>
    <source>
        <strain evidence="4">LUC16012Gg_MoonRockCtena</strain>
    </source>
</reference>
<evidence type="ECO:0000313" key="5">
    <source>
        <dbReference type="Proteomes" id="UP000770889"/>
    </source>
</evidence>
<keyword evidence="3" id="KW-0732">Signal</keyword>
<feature type="transmembrane region" description="Helical" evidence="2">
    <location>
        <begin position="306"/>
        <end position="323"/>
    </location>
</feature>